<dbReference type="PANTHER" id="PTHR10877:SF183">
    <property type="entry name" value="AT14535P-RELATED"/>
    <property type="match status" value="1"/>
</dbReference>
<feature type="domain" description="Polycystin cation channel PKD1/PKD2" evidence="7">
    <location>
        <begin position="406"/>
        <end position="533"/>
    </location>
</feature>
<dbReference type="RefSeq" id="XP_012211790.1">
    <property type="nucleotide sequence ID" value="XM_012356400.1"/>
</dbReference>
<feature type="transmembrane region" description="Helical" evidence="6">
    <location>
        <begin position="55"/>
        <end position="73"/>
    </location>
</feature>
<evidence type="ECO:0000256" key="4">
    <source>
        <dbReference type="ARBA" id="ARBA00023136"/>
    </source>
</evidence>
<dbReference type="EMBL" id="KK583644">
    <property type="protein sequence ID" value="KDO17502.1"/>
    <property type="molecule type" value="Genomic_DNA"/>
</dbReference>
<feature type="transmembrane region" description="Helical" evidence="6">
    <location>
        <begin position="449"/>
        <end position="468"/>
    </location>
</feature>
<dbReference type="InterPro" id="IPR013122">
    <property type="entry name" value="PKD1_2_channel"/>
</dbReference>
<dbReference type="InterPro" id="IPR051223">
    <property type="entry name" value="Polycystin"/>
</dbReference>
<evidence type="ECO:0000313" key="9">
    <source>
        <dbReference type="Proteomes" id="UP000030745"/>
    </source>
</evidence>
<dbReference type="Pfam" id="PF08016">
    <property type="entry name" value="PKD_channel"/>
    <property type="match status" value="1"/>
</dbReference>
<evidence type="ECO:0000313" key="8">
    <source>
        <dbReference type="EMBL" id="KDO17502.1"/>
    </source>
</evidence>
<keyword evidence="4 6" id="KW-0472">Membrane</keyword>
<dbReference type="OrthoDB" id="71075at2759"/>
<accession>A0A067BS52</accession>
<feature type="transmembrane region" description="Helical" evidence="6">
    <location>
        <begin position="474"/>
        <end position="493"/>
    </location>
</feature>
<feature type="region of interest" description="Disordered" evidence="5">
    <location>
        <begin position="1"/>
        <end position="33"/>
    </location>
</feature>
<evidence type="ECO:0000256" key="3">
    <source>
        <dbReference type="ARBA" id="ARBA00022989"/>
    </source>
</evidence>
<organism evidence="8 9">
    <name type="scientific">Saprolegnia parasitica (strain CBS 223.65)</name>
    <dbReference type="NCBI Taxonomy" id="695850"/>
    <lineage>
        <taxon>Eukaryota</taxon>
        <taxon>Sar</taxon>
        <taxon>Stramenopiles</taxon>
        <taxon>Oomycota</taxon>
        <taxon>Saprolegniomycetes</taxon>
        <taxon>Saprolegniales</taxon>
        <taxon>Saprolegniaceae</taxon>
        <taxon>Saprolegnia</taxon>
    </lineage>
</organism>
<evidence type="ECO:0000256" key="1">
    <source>
        <dbReference type="ARBA" id="ARBA00004141"/>
    </source>
</evidence>
<sequence>MKHPSDEQTLPSPFDNWSPDIESIPRLSEGDRTETISTTDARAALTTRAELRTHFLNVPFPIVLFFAFVSVVLTHTPIYQVFFVNHGISIALSPLPADTVHRPGTLEFMNIRTAADFESWFEFTMLPEIFPAKGANNSALENATIGRIGSYNQVVGAVEVSVLNAPKAKCPSDGRLASHYGGCYDFESDFDITDGDLHTRNTRRQPWYTLYLPLQEPSPYTKYRVWQEHGSIGGYYINLGTRQIDIKITTYNGELDMFTYLRFALEFQAGGAIEPKYSVNSVPANPYAESHINLLPDVLVALLAIRLVVRRFVQLASRMKARTAWVTGVDVIEWLSVASLVVYYIAWVRLFQRCFASDFEDQVAALRTFYDSVYALPVADQSEAMASSPQPSVSDFMNGFAPALSFLYMMSILTCLQLAVNVMSALHFHPTMSILSTTIMASVRRLGTFLFLFLLVVVALATSGALLFGPKLEAFASLGAAMVTCINMIFNGYEYDHIKDIHPLAVVWYWLSQSIITLVLVNIMLAVIISAHEDIVHVDHGKRSFLQEMLWVLRDILHTDCVCKGRHGLRLQERLAIDNGTRVWTAAEIAQAIGISDAQGARWVRTLKQFASVHTTASADATEDAATPSMDEMAYRRRLEDRIKFIDAKLEGLVEYMQLHEQQRMLQHV</sequence>
<feature type="transmembrane region" description="Helical" evidence="6">
    <location>
        <begin position="325"/>
        <end position="346"/>
    </location>
</feature>
<feature type="transmembrane region" description="Helical" evidence="6">
    <location>
        <begin position="406"/>
        <end position="428"/>
    </location>
</feature>
<dbReference type="GO" id="GO:0016020">
    <property type="term" value="C:membrane"/>
    <property type="evidence" value="ECO:0007669"/>
    <property type="project" value="UniProtKB-SubCell"/>
</dbReference>
<evidence type="ECO:0000256" key="5">
    <source>
        <dbReference type="SAM" id="MobiDB-lite"/>
    </source>
</evidence>
<dbReference type="AlphaFoldDB" id="A0A067BS52"/>
<dbReference type="Proteomes" id="UP000030745">
    <property type="component" value="Unassembled WGS sequence"/>
</dbReference>
<proteinExistence type="predicted"/>
<reference evidence="8 9" key="1">
    <citation type="journal article" date="2013" name="PLoS Genet.">
        <title>Distinctive expansion of potential virulence genes in the genome of the oomycete fish pathogen Saprolegnia parasitica.</title>
        <authorList>
            <person name="Jiang R.H."/>
            <person name="de Bruijn I."/>
            <person name="Haas B.J."/>
            <person name="Belmonte R."/>
            <person name="Lobach L."/>
            <person name="Christie J."/>
            <person name="van den Ackerveken G."/>
            <person name="Bottin A."/>
            <person name="Bulone V."/>
            <person name="Diaz-Moreno S.M."/>
            <person name="Dumas B."/>
            <person name="Fan L."/>
            <person name="Gaulin E."/>
            <person name="Govers F."/>
            <person name="Grenville-Briggs L.J."/>
            <person name="Horner N.R."/>
            <person name="Levin J.Z."/>
            <person name="Mammella M."/>
            <person name="Meijer H.J."/>
            <person name="Morris P."/>
            <person name="Nusbaum C."/>
            <person name="Oome S."/>
            <person name="Phillips A.J."/>
            <person name="van Rooyen D."/>
            <person name="Rzeszutek E."/>
            <person name="Saraiva M."/>
            <person name="Secombes C.J."/>
            <person name="Seidl M.F."/>
            <person name="Snel B."/>
            <person name="Stassen J.H."/>
            <person name="Sykes S."/>
            <person name="Tripathy S."/>
            <person name="van den Berg H."/>
            <person name="Vega-Arreguin J.C."/>
            <person name="Wawra S."/>
            <person name="Young S.K."/>
            <person name="Zeng Q."/>
            <person name="Dieguez-Uribeondo J."/>
            <person name="Russ C."/>
            <person name="Tyler B.M."/>
            <person name="van West P."/>
        </authorList>
    </citation>
    <scope>NUCLEOTIDE SEQUENCE [LARGE SCALE GENOMIC DNA]</scope>
    <source>
        <strain evidence="8 9">CBS 223.65</strain>
    </source>
</reference>
<evidence type="ECO:0000256" key="2">
    <source>
        <dbReference type="ARBA" id="ARBA00022692"/>
    </source>
</evidence>
<feature type="transmembrane region" description="Helical" evidence="6">
    <location>
        <begin position="505"/>
        <end position="529"/>
    </location>
</feature>
<protein>
    <recommendedName>
        <fullName evidence="7">Polycystin cation channel PKD1/PKD2 domain-containing protein</fullName>
    </recommendedName>
</protein>
<dbReference type="Gene3D" id="1.10.287.70">
    <property type="match status" value="1"/>
</dbReference>
<dbReference type="GeneID" id="24137375"/>
<dbReference type="VEuPathDB" id="FungiDB:SPRG_15667"/>
<gene>
    <name evidence="8" type="ORF">SPRG_15667</name>
</gene>
<comment type="subcellular location">
    <subcellularLocation>
        <location evidence="1">Membrane</location>
        <topology evidence="1">Multi-pass membrane protein</topology>
    </subcellularLocation>
</comment>
<evidence type="ECO:0000256" key="6">
    <source>
        <dbReference type="SAM" id="Phobius"/>
    </source>
</evidence>
<keyword evidence="9" id="KW-1185">Reference proteome</keyword>
<name>A0A067BS52_SAPPC</name>
<keyword evidence="3 6" id="KW-1133">Transmembrane helix</keyword>
<dbReference type="PANTHER" id="PTHR10877">
    <property type="entry name" value="POLYCYSTIN FAMILY MEMBER"/>
    <property type="match status" value="1"/>
</dbReference>
<evidence type="ECO:0000259" key="7">
    <source>
        <dbReference type="Pfam" id="PF08016"/>
    </source>
</evidence>
<keyword evidence="2 6" id="KW-0812">Transmembrane</keyword>
<dbReference type="OMA" id="KHAADMK"/>
<dbReference type="KEGG" id="spar:SPRG_15667"/>